<keyword evidence="7" id="KW-1185">Reference proteome</keyword>
<evidence type="ECO:0000259" key="5">
    <source>
        <dbReference type="Pfam" id="PF21674"/>
    </source>
</evidence>
<dbReference type="GO" id="GO:2000060">
    <property type="term" value="P:positive regulation of ubiquitin-dependent protein catabolic process"/>
    <property type="evidence" value="ECO:0007669"/>
    <property type="project" value="TreeGrafter"/>
</dbReference>
<evidence type="ECO:0000313" key="7">
    <source>
        <dbReference type="Proteomes" id="UP000436088"/>
    </source>
</evidence>
<dbReference type="GO" id="GO:0097602">
    <property type="term" value="F:cullin family protein binding"/>
    <property type="evidence" value="ECO:0007669"/>
    <property type="project" value="TreeGrafter"/>
</dbReference>
<dbReference type="GO" id="GO:0000398">
    <property type="term" value="P:mRNA splicing, via spliceosome"/>
    <property type="evidence" value="ECO:0007669"/>
    <property type="project" value="InterPro"/>
</dbReference>
<evidence type="ECO:0000313" key="6">
    <source>
        <dbReference type="EMBL" id="KAE8729885.1"/>
    </source>
</evidence>
<dbReference type="InterPro" id="IPR048349">
    <property type="entry name" value="CCDC22_N"/>
</dbReference>
<protein>
    <submittedName>
        <fullName evidence="6">Coiled-coil domain-containing protein 22, putative isoform 2</fullName>
    </submittedName>
</protein>
<dbReference type="Pfam" id="PF21674">
    <property type="entry name" value="CCDC22_N"/>
    <property type="match status" value="1"/>
</dbReference>
<feature type="coiled-coil region" evidence="2">
    <location>
        <begin position="418"/>
        <end position="480"/>
    </location>
</feature>
<sequence>MTTAARPTWQPAKGGNEQGGTRIFGPYQKYISRDLAAHTTLKPSDVFTRVDFGDFLYPESMLLRVFGSHIPIYMCWAQMSNTERMGRTPRMSCRIETSVMSLNSVNGGISHQRTDDRDHRRGNHLLLEGAKRETENRIVPRSVEADDSDVEVNDDDDSDDDDDDDEDDGGALMAEQERIRKEKAEEKLRQVNFIPRWDDDVVFENQARGDNKPQKCFINDTIRNDFHRKFLLKYMMTDLTPKTLISVCCQSLNIIGNNEDDDQNDVSFTDSVEDYVSMADKFKICSDISLAFKNLGYVGDMSYHKADLRQKLKEDNLEKVSESFTQNLDKEEVEAILQDLRVDELSESSEIKTSDAAVVHDPLGVRDIPQNELFSDSNAEVVESSGVSGNEEIADHKDDEHVSISPKIPYEAENLLSQEKLLEELKANNLQMQHLEEELGFWKVEADMAFDESHPMDFCLEQLNKQINAKKHNILELESQWDAFRKPIEEKKRNLEECLYVNNPEALEKLQKLREIELEIQFTSFEIRKRCDCLTVPVSKAYLYPALALKEEECLKLAADLKRQPEVASRRSYIERIKEITKNSGKLDSDIEHILRETRVLQLESNSIQESLHRTYAVLDEIVFRVSKKDADRQQVYKLLISIHDSFEQISEKILATDRIRREQLILKRNSQPCLPKA</sequence>
<comment type="similarity">
    <text evidence="1">Belongs to the CCDC22 family.</text>
</comment>
<feature type="region of interest" description="Disordered" evidence="3">
    <location>
        <begin position="104"/>
        <end position="169"/>
    </location>
</feature>
<dbReference type="InterPro" id="IPR006973">
    <property type="entry name" value="Cwf_Cwc_15"/>
</dbReference>
<dbReference type="PANTHER" id="PTHR15668">
    <property type="entry name" value="JM1 PROTEIN"/>
    <property type="match status" value="1"/>
</dbReference>
<keyword evidence="2" id="KW-0175">Coiled coil</keyword>
<accession>A0A6A3CKH8</accession>
<feature type="domain" description="CCDC22 coiled-coil" evidence="4">
    <location>
        <begin position="548"/>
        <end position="665"/>
    </location>
</feature>
<feature type="compositionally biased region" description="Acidic residues" evidence="3">
    <location>
        <begin position="145"/>
        <end position="169"/>
    </location>
</feature>
<dbReference type="EMBL" id="VEPZ02000209">
    <property type="protein sequence ID" value="KAE8729885.1"/>
    <property type="molecule type" value="Genomic_DNA"/>
</dbReference>
<organism evidence="6 7">
    <name type="scientific">Hibiscus syriacus</name>
    <name type="common">Rose of Sharon</name>
    <dbReference type="NCBI Taxonomy" id="106335"/>
    <lineage>
        <taxon>Eukaryota</taxon>
        <taxon>Viridiplantae</taxon>
        <taxon>Streptophyta</taxon>
        <taxon>Embryophyta</taxon>
        <taxon>Tracheophyta</taxon>
        <taxon>Spermatophyta</taxon>
        <taxon>Magnoliopsida</taxon>
        <taxon>eudicotyledons</taxon>
        <taxon>Gunneridae</taxon>
        <taxon>Pentapetalae</taxon>
        <taxon>rosids</taxon>
        <taxon>malvids</taxon>
        <taxon>Malvales</taxon>
        <taxon>Malvaceae</taxon>
        <taxon>Malvoideae</taxon>
        <taxon>Hibiscus</taxon>
    </lineage>
</organism>
<dbReference type="Pfam" id="PF04889">
    <property type="entry name" value="Cwf_Cwc_15"/>
    <property type="match status" value="2"/>
</dbReference>
<reference evidence="6" key="1">
    <citation type="submission" date="2019-09" db="EMBL/GenBank/DDBJ databases">
        <title>Draft genome information of white flower Hibiscus syriacus.</title>
        <authorList>
            <person name="Kim Y.-M."/>
        </authorList>
    </citation>
    <scope>NUCLEOTIDE SEQUENCE [LARGE SCALE GENOMIC DNA]</scope>
    <source>
        <strain evidence="6">YM2019G1</strain>
    </source>
</reference>
<dbReference type="Proteomes" id="UP000436088">
    <property type="component" value="Unassembled WGS sequence"/>
</dbReference>
<feature type="region of interest" description="Disordered" evidence="3">
    <location>
        <begin position="1"/>
        <end position="20"/>
    </location>
</feature>
<evidence type="ECO:0000256" key="1">
    <source>
        <dbReference type="ARBA" id="ARBA00006438"/>
    </source>
</evidence>
<gene>
    <name evidence="6" type="ORF">F3Y22_tig00003041pilonHSYRG00008</name>
</gene>
<dbReference type="PANTHER" id="PTHR15668:SF4">
    <property type="entry name" value="COILED-COIL DOMAIN-CONTAINING PROTEIN 22"/>
    <property type="match status" value="1"/>
</dbReference>
<evidence type="ECO:0000259" key="4">
    <source>
        <dbReference type="Pfam" id="PF05667"/>
    </source>
</evidence>
<feature type="domain" description="CCDC22 N-terminal" evidence="5">
    <location>
        <begin position="236"/>
        <end position="305"/>
    </location>
</feature>
<dbReference type="InterPro" id="IPR048348">
    <property type="entry name" value="CCDC22_CC"/>
</dbReference>
<evidence type="ECO:0000256" key="2">
    <source>
        <dbReference type="SAM" id="Coils"/>
    </source>
</evidence>
<name>A0A6A3CKH8_HIBSY</name>
<dbReference type="Pfam" id="PF05667">
    <property type="entry name" value="CCDC22_CC"/>
    <property type="match status" value="1"/>
</dbReference>
<dbReference type="AlphaFoldDB" id="A0A6A3CKH8"/>
<comment type="caution">
    <text evidence="6">The sequence shown here is derived from an EMBL/GenBank/DDBJ whole genome shotgun (WGS) entry which is preliminary data.</text>
</comment>
<dbReference type="GO" id="GO:0005681">
    <property type="term" value="C:spliceosomal complex"/>
    <property type="evidence" value="ECO:0007669"/>
    <property type="project" value="InterPro"/>
</dbReference>
<dbReference type="InterPro" id="IPR008530">
    <property type="entry name" value="CCDC22"/>
</dbReference>
<proteinExistence type="inferred from homology"/>
<evidence type="ECO:0000256" key="3">
    <source>
        <dbReference type="SAM" id="MobiDB-lite"/>
    </source>
</evidence>
<feature type="compositionally biased region" description="Basic and acidic residues" evidence="3">
    <location>
        <begin position="129"/>
        <end position="138"/>
    </location>
</feature>